<protein>
    <recommendedName>
        <fullName evidence="3">DUF3828 domain-containing protein</fullName>
    </recommendedName>
</protein>
<organism evidence="1 2">
    <name type="scientific">Flavobacterium chungangensis</name>
    <dbReference type="NCBI Taxonomy" id="2708132"/>
    <lineage>
        <taxon>Bacteria</taxon>
        <taxon>Pseudomonadati</taxon>
        <taxon>Bacteroidota</taxon>
        <taxon>Flavobacteriia</taxon>
        <taxon>Flavobacteriales</taxon>
        <taxon>Flavobacteriaceae</taxon>
        <taxon>Flavobacterium</taxon>
    </lineage>
</organism>
<name>A0ABV8ZCL3_9FLAO</name>
<comment type="caution">
    <text evidence="1">The sequence shown here is derived from an EMBL/GenBank/DDBJ whole genome shotgun (WGS) entry which is preliminary data.</text>
</comment>
<evidence type="ECO:0000313" key="1">
    <source>
        <dbReference type="EMBL" id="MFC4475625.1"/>
    </source>
</evidence>
<proteinExistence type="predicted"/>
<gene>
    <name evidence="1" type="ORF">ACFO3N_00950</name>
</gene>
<evidence type="ECO:0008006" key="3">
    <source>
        <dbReference type="Google" id="ProtNLM"/>
    </source>
</evidence>
<accession>A0ABV8ZCL3</accession>
<dbReference type="EMBL" id="JBHSFY010000001">
    <property type="protein sequence ID" value="MFC4475625.1"/>
    <property type="molecule type" value="Genomic_DNA"/>
</dbReference>
<dbReference type="Proteomes" id="UP001596003">
    <property type="component" value="Unassembled WGS sequence"/>
</dbReference>
<sequence length="347" mass="40251">MAKNNIKGKMKFTAVIWFVIMALFFQLSCGKKEEPSKKNTTISEKVKIELAVTDTIFDRKSPYYSFIQKNHPEALKEELLFFQEKDIDLDGQNEAIVGFGSKGEIKRENSINDIFLLRNENGIIMELDLGSDFQRIAEPVYDIKFITLQGQKQFYIYKGLTAGEYTNGFVLYEFTNNEIKEFCYSMAPIRYGTDVLTDSNNDGQYDSYTQEAESLGKISFPYKKTYVLNNGVFTLKNIDVEVGKYPDNIQEVLQQYIALRKIDFKKSKQAIQRLNLLCLDDRLDEVDWQNTFSDFLDNPIRFDVKQNGNTASALGVYTDDNEKKYRLEFELHKSGEKWQITKIDIVE</sequence>
<dbReference type="RefSeq" id="WP_379794864.1">
    <property type="nucleotide sequence ID" value="NZ_JBHSFY010000001.1"/>
</dbReference>
<keyword evidence="2" id="KW-1185">Reference proteome</keyword>
<reference evidence="2" key="1">
    <citation type="journal article" date="2019" name="Int. J. Syst. Evol. Microbiol.">
        <title>The Global Catalogue of Microorganisms (GCM) 10K type strain sequencing project: providing services to taxonomists for standard genome sequencing and annotation.</title>
        <authorList>
            <consortium name="The Broad Institute Genomics Platform"/>
            <consortium name="The Broad Institute Genome Sequencing Center for Infectious Disease"/>
            <person name="Wu L."/>
            <person name="Ma J."/>
        </authorList>
    </citation>
    <scope>NUCLEOTIDE SEQUENCE [LARGE SCALE GENOMIC DNA]</scope>
    <source>
        <strain evidence="2">NBRC 103627</strain>
    </source>
</reference>
<evidence type="ECO:0000313" key="2">
    <source>
        <dbReference type="Proteomes" id="UP001596003"/>
    </source>
</evidence>